<sequence length="177" mass="19281">MGFSDKNPRKTGTLARTFGALTCATFMTLPVWAQSHPAQAVMEADRAFAARAKEVGPGKAFAEYAESRVLMLNDPVPGTDASALTTLFGTDLEIDWGPMDGAVSGDGTLGYTWGKARYYKLKPDGTKEELSPSRYVTIWRKQKDGSWKFLADGGLHAPEAKEFAARKKAEKEAAEKK</sequence>
<reference evidence="1 2" key="1">
    <citation type="submission" date="2017-12" db="EMBL/GenBank/DDBJ databases">
        <title>Genomes of bacteria within cyanobacterial aggregates.</title>
        <authorList>
            <person name="Cai H."/>
        </authorList>
    </citation>
    <scope>NUCLEOTIDE SEQUENCE [LARGE SCALE GENOMIC DNA]</scope>
    <source>
        <strain evidence="1 2">TH16</strain>
    </source>
</reference>
<evidence type="ECO:0000313" key="2">
    <source>
        <dbReference type="Proteomes" id="UP000234752"/>
    </source>
</evidence>
<dbReference type="AlphaFoldDB" id="A0A2K9NAQ3"/>
<dbReference type="Gene3D" id="3.10.450.50">
    <property type="match status" value="1"/>
</dbReference>
<dbReference type="EMBL" id="CP025611">
    <property type="protein sequence ID" value="AUN30230.1"/>
    <property type="molecule type" value="Genomic_DNA"/>
</dbReference>
<dbReference type="OrthoDB" id="7201546at2"/>
<organism evidence="1 2">
    <name type="scientific">Niveispirillum cyanobacteriorum</name>
    <dbReference type="NCBI Taxonomy" id="1612173"/>
    <lineage>
        <taxon>Bacteria</taxon>
        <taxon>Pseudomonadati</taxon>
        <taxon>Pseudomonadota</taxon>
        <taxon>Alphaproteobacteria</taxon>
        <taxon>Rhodospirillales</taxon>
        <taxon>Azospirillaceae</taxon>
        <taxon>Niveispirillum</taxon>
    </lineage>
</organism>
<proteinExistence type="predicted"/>
<gene>
    <name evidence="1" type="ORF">C0V82_08280</name>
</gene>
<evidence type="ECO:0000313" key="1">
    <source>
        <dbReference type="EMBL" id="AUN30230.1"/>
    </source>
</evidence>
<keyword evidence="2" id="KW-1185">Reference proteome</keyword>
<dbReference type="Proteomes" id="UP000234752">
    <property type="component" value="Chromosome eg_1"/>
</dbReference>
<dbReference type="RefSeq" id="WP_102111929.1">
    <property type="nucleotide sequence ID" value="NZ_BMGN01000002.1"/>
</dbReference>
<accession>A0A2K9NAQ3</accession>
<protein>
    <submittedName>
        <fullName evidence="1">Uncharacterized protein</fullName>
    </submittedName>
</protein>
<dbReference type="KEGG" id="ncb:C0V82_08280"/>
<name>A0A2K9NAQ3_9PROT</name>